<evidence type="ECO:0000313" key="1">
    <source>
        <dbReference type="EMBL" id="KIM24083.1"/>
    </source>
</evidence>
<name>A0A0C2WCC2_SERVB</name>
<organism evidence="1 2">
    <name type="scientific">Serendipita vermifera MAFF 305830</name>
    <dbReference type="NCBI Taxonomy" id="933852"/>
    <lineage>
        <taxon>Eukaryota</taxon>
        <taxon>Fungi</taxon>
        <taxon>Dikarya</taxon>
        <taxon>Basidiomycota</taxon>
        <taxon>Agaricomycotina</taxon>
        <taxon>Agaricomycetes</taxon>
        <taxon>Sebacinales</taxon>
        <taxon>Serendipitaceae</taxon>
        <taxon>Serendipita</taxon>
    </lineage>
</organism>
<dbReference type="AlphaFoldDB" id="A0A0C2WCC2"/>
<keyword evidence="2" id="KW-1185">Reference proteome</keyword>
<proteinExistence type="predicted"/>
<reference evidence="1 2" key="1">
    <citation type="submission" date="2014-04" db="EMBL/GenBank/DDBJ databases">
        <authorList>
            <consortium name="DOE Joint Genome Institute"/>
            <person name="Kuo A."/>
            <person name="Zuccaro A."/>
            <person name="Kohler A."/>
            <person name="Nagy L.G."/>
            <person name="Floudas D."/>
            <person name="Copeland A."/>
            <person name="Barry K.W."/>
            <person name="Cichocki N."/>
            <person name="Veneault-Fourrey C."/>
            <person name="LaButti K."/>
            <person name="Lindquist E.A."/>
            <person name="Lipzen A."/>
            <person name="Lundell T."/>
            <person name="Morin E."/>
            <person name="Murat C."/>
            <person name="Sun H."/>
            <person name="Tunlid A."/>
            <person name="Henrissat B."/>
            <person name="Grigoriev I.V."/>
            <person name="Hibbett D.S."/>
            <person name="Martin F."/>
            <person name="Nordberg H.P."/>
            <person name="Cantor M.N."/>
            <person name="Hua S.X."/>
        </authorList>
    </citation>
    <scope>NUCLEOTIDE SEQUENCE [LARGE SCALE GENOMIC DNA]</scope>
    <source>
        <strain evidence="1 2">MAFF 305830</strain>
    </source>
</reference>
<gene>
    <name evidence="1" type="ORF">M408DRAFT_27368</name>
</gene>
<reference evidence="2" key="2">
    <citation type="submission" date="2015-01" db="EMBL/GenBank/DDBJ databases">
        <title>Evolutionary Origins and Diversification of the Mycorrhizal Mutualists.</title>
        <authorList>
            <consortium name="DOE Joint Genome Institute"/>
            <consortium name="Mycorrhizal Genomics Consortium"/>
            <person name="Kohler A."/>
            <person name="Kuo A."/>
            <person name="Nagy L.G."/>
            <person name="Floudas D."/>
            <person name="Copeland A."/>
            <person name="Barry K.W."/>
            <person name="Cichocki N."/>
            <person name="Veneault-Fourrey C."/>
            <person name="LaButti K."/>
            <person name="Lindquist E.A."/>
            <person name="Lipzen A."/>
            <person name="Lundell T."/>
            <person name="Morin E."/>
            <person name="Murat C."/>
            <person name="Riley R."/>
            <person name="Ohm R."/>
            <person name="Sun H."/>
            <person name="Tunlid A."/>
            <person name="Henrissat B."/>
            <person name="Grigoriev I.V."/>
            <person name="Hibbett D.S."/>
            <person name="Martin F."/>
        </authorList>
    </citation>
    <scope>NUCLEOTIDE SEQUENCE [LARGE SCALE GENOMIC DNA]</scope>
    <source>
        <strain evidence="2">MAFF 305830</strain>
    </source>
</reference>
<sequence>MLIYQKPTPETQVERRFLVTKSLLCGMGSSSNLNFDELFAQHVSVEEALLNAAPESISTSDAISFHLSSGYLEQLRISEGVRKLLMDQGVSPLERIKAAAIFASESHECTPPSLNPTIWSRFAPIEDLILEAALVGLLSISSEKNQQDDGLFQYYYTRILDIEPEEYARRLEQFGKAFPDELPFVILQLQYLGYGQRASVLLTSVMQAFGYKDVNVHLYQSVEGTFLSLKPSYSGTTTQAVHKRDAQDHHSGTTTSRMKNFLQLNEDLNWTIIRWDTLTCPISDRLDWRRTQDLGDIEAVLIDSTVLNFNKARGGWVPDIDPHPSIAKPLADMLKLLPKAQVPKPPPADLQKELYEMVEHEQVLMQKFQTIPNFGGVFGNSVTDFVKHEFADRIRCINGAVTHVNILEWVPQEVGTGQINSSLTSNEAGRAVTTYRKILRVIDHMDTGEEPDDEIIRAFDGPVIDFWRFPKLRNKWALSALILGLYLRRVRPYAIHTWSSEVSYLLRHHTLCTLPQALRDALNPSLQGAQAMKAIDVDILDNAYISQEINVPKDRGLRQRAGTLQKVIFGPGDQDFANALVKGYAGSMYYRQTHAKYDRRRFLYVHALSLALNRLTEDRAATTKPPQTQDERIAFLDAIAADFENVKVSSGVGHALDMEVHRQLIFDKAQGALIGKTVEEKEDGTMEERPKKRRKIEQYERSKALLARGGVKSAERMKQLEELRARDSLAEKLGVEGSFVGPDGDRASSEAFSK</sequence>
<accession>A0A0C2WCC2</accession>
<dbReference type="EMBL" id="KN824328">
    <property type="protein sequence ID" value="KIM24083.1"/>
    <property type="molecule type" value="Genomic_DNA"/>
</dbReference>
<protein>
    <submittedName>
        <fullName evidence="1">Uncharacterized protein</fullName>
    </submittedName>
</protein>
<dbReference type="STRING" id="933852.A0A0C2WCC2"/>
<feature type="non-terminal residue" evidence="1">
    <location>
        <position position="754"/>
    </location>
</feature>
<dbReference type="Proteomes" id="UP000054097">
    <property type="component" value="Unassembled WGS sequence"/>
</dbReference>
<evidence type="ECO:0000313" key="2">
    <source>
        <dbReference type="Proteomes" id="UP000054097"/>
    </source>
</evidence>
<dbReference type="HOGENOM" id="CLU_010763_0_0_1"/>